<evidence type="ECO:0000256" key="5">
    <source>
        <dbReference type="SAM" id="MobiDB-lite"/>
    </source>
</evidence>
<keyword evidence="2 4" id="KW-0238">DNA-binding</keyword>
<dbReference type="PANTHER" id="PTHR30055:SF234">
    <property type="entry name" value="HTH-TYPE TRANSCRIPTIONAL REGULATOR BETI"/>
    <property type="match status" value="1"/>
</dbReference>
<dbReference type="RefSeq" id="WP_380891091.1">
    <property type="nucleotide sequence ID" value="NZ_JBHUDY010000002.1"/>
</dbReference>
<dbReference type="EMBL" id="JBHUDY010000002">
    <property type="protein sequence ID" value="MFD1613219.1"/>
    <property type="molecule type" value="Genomic_DNA"/>
</dbReference>
<keyword evidence="1" id="KW-0805">Transcription regulation</keyword>
<accession>A0ABW4I8T9</accession>
<feature type="region of interest" description="Disordered" evidence="5">
    <location>
        <begin position="1"/>
        <end position="23"/>
    </location>
</feature>
<dbReference type="SUPFAM" id="SSF46689">
    <property type="entry name" value="Homeodomain-like"/>
    <property type="match status" value="1"/>
</dbReference>
<evidence type="ECO:0000256" key="3">
    <source>
        <dbReference type="ARBA" id="ARBA00023163"/>
    </source>
</evidence>
<name>A0ABW4I8T9_9SPHN</name>
<evidence type="ECO:0000256" key="4">
    <source>
        <dbReference type="PROSITE-ProRule" id="PRU00335"/>
    </source>
</evidence>
<organism evidence="7 8">
    <name type="scientific">Sphingomonas tabacisoli</name>
    <dbReference type="NCBI Taxonomy" id="2249466"/>
    <lineage>
        <taxon>Bacteria</taxon>
        <taxon>Pseudomonadati</taxon>
        <taxon>Pseudomonadota</taxon>
        <taxon>Alphaproteobacteria</taxon>
        <taxon>Sphingomonadales</taxon>
        <taxon>Sphingomonadaceae</taxon>
        <taxon>Sphingomonas</taxon>
    </lineage>
</organism>
<comment type="caution">
    <text evidence="7">The sequence shown here is derived from an EMBL/GenBank/DDBJ whole genome shotgun (WGS) entry which is preliminary data.</text>
</comment>
<keyword evidence="3" id="KW-0804">Transcription</keyword>
<dbReference type="InterPro" id="IPR009057">
    <property type="entry name" value="Homeodomain-like_sf"/>
</dbReference>
<dbReference type="InterPro" id="IPR001647">
    <property type="entry name" value="HTH_TetR"/>
</dbReference>
<feature type="domain" description="HTH tetR-type" evidence="6">
    <location>
        <begin position="24"/>
        <end position="84"/>
    </location>
</feature>
<sequence>MSDSASRAVEIAPRRGRPSATRSTEITDEILAVAGKMFLAVGYEATSMEAVARNAGVPKTTLYKRFSDKNELLRAVISHRMQAWAGASSGTADPLPANLGDRLAHHVATILVWATKPEVRALNRLATNLPETYGQEFSGRAFWGYRNMHALIVDAIVILGPAAGVNARNPDRVAETLMEMAAGWLVRRSSNEPISAVDAADTAQWFVDLLIGGNRSW</sequence>
<dbReference type="PANTHER" id="PTHR30055">
    <property type="entry name" value="HTH-TYPE TRANSCRIPTIONAL REGULATOR RUTR"/>
    <property type="match status" value="1"/>
</dbReference>
<evidence type="ECO:0000256" key="1">
    <source>
        <dbReference type="ARBA" id="ARBA00023015"/>
    </source>
</evidence>
<dbReference type="Pfam" id="PF00440">
    <property type="entry name" value="TetR_N"/>
    <property type="match status" value="1"/>
</dbReference>
<protein>
    <submittedName>
        <fullName evidence="7">TetR/AcrR family transcriptional regulator</fullName>
    </submittedName>
</protein>
<keyword evidence="8" id="KW-1185">Reference proteome</keyword>
<dbReference type="Gene3D" id="1.10.357.10">
    <property type="entry name" value="Tetracycline Repressor, domain 2"/>
    <property type="match status" value="1"/>
</dbReference>
<reference evidence="8" key="1">
    <citation type="journal article" date="2019" name="Int. J. Syst. Evol. Microbiol.">
        <title>The Global Catalogue of Microorganisms (GCM) 10K type strain sequencing project: providing services to taxonomists for standard genome sequencing and annotation.</title>
        <authorList>
            <consortium name="The Broad Institute Genomics Platform"/>
            <consortium name="The Broad Institute Genome Sequencing Center for Infectious Disease"/>
            <person name="Wu L."/>
            <person name="Ma J."/>
        </authorList>
    </citation>
    <scope>NUCLEOTIDE SEQUENCE [LARGE SCALE GENOMIC DNA]</scope>
    <source>
        <strain evidence="8">CGMCC 1.16275</strain>
    </source>
</reference>
<dbReference type="PRINTS" id="PR00455">
    <property type="entry name" value="HTHTETR"/>
</dbReference>
<proteinExistence type="predicted"/>
<dbReference type="Proteomes" id="UP001597115">
    <property type="component" value="Unassembled WGS sequence"/>
</dbReference>
<evidence type="ECO:0000313" key="8">
    <source>
        <dbReference type="Proteomes" id="UP001597115"/>
    </source>
</evidence>
<dbReference type="PROSITE" id="PS50977">
    <property type="entry name" value="HTH_TETR_2"/>
    <property type="match status" value="1"/>
</dbReference>
<feature type="DNA-binding region" description="H-T-H motif" evidence="4">
    <location>
        <begin position="47"/>
        <end position="66"/>
    </location>
</feature>
<gene>
    <name evidence="7" type="ORF">ACFSCW_15545</name>
</gene>
<evidence type="ECO:0000259" key="6">
    <source>
        <dbReference type="PROSITE" id="PS50977"/>
    </source>
</evidence>
<evidence type="ECO:0000256" key="2">
    <source>
        <dbReference type="ARBA" id="ARBA00023125"/>
    </source>
</evidence>
<dbReference type="InterPro" id="IPR050109">
    <property type="entry name" value="HTH-type_TetR-like_transc_reg"/>
</dbReference>
<evidence type="ECO:0000313" key="7">
    <source>
        <dbReference type="EMBL" id="MFD1613219.1"/>
    </source>
</evidence>